<dbReference type="Proteomes" id="UP000807115">
    <property type="component" value="Chromosome 3"/>
</dbReference>
<evidence type="ECO:0000256" key="1">
    <source>
        <dbReference type="ARBA" id="ARBA00000900"/>
    </source>
</evidence>
<organism evidence="13 14">
    <name type="scientific">Sorghum bicolor</name>
    <name type="common">Sorghum</name>
    <name type="synonym">Sorghum vulgare</name>
    <dbReference type="NCBI Taxonomy" id="4558"/>
    <lineage>
        <taxon>Eukaryota</taxon>
        <taxon>Viridiplantae</taxon>
        <taxon>Streptophyta</taxon>
        <taxon>Embryophyta</taxon>
        <taxon>Tracheophyta</taxon>
        <taxon>Spermatophyta</taxon>
        <taxon>Magnoliopsida</taxon>
        <taxon>Liliopsida</taxon>
        <taxon>Poales</taxon>
        <taxon>Poaceae</taxon>
        <taxon>PACMAD clade</taxon>
        <taxon>Panicoideae</taxon>
        <taxon>Andropogonodae</taxon>
        <taxon>Andropogoneae</taxon>
        <taxon>Sorghinae</taxon>
        <taxon>Sorghum</taxon>
    </lineage>
</organism>
<dbReference type="SUPFAM" id="SSF49599">
    <property type="entry name" value="TRAF domain-like"/>
    <property type="match status" value="1"/>
</dbReference>
<evidence type="ECO:0000259" key="12">
    <source>
        <dbReference type="PROSITE" id="PS51081"/>
    </source>
</evidence>
<name>A0A921ULP7_SORBI</name>
<reference evidence="13" key="2">
    <citation type="submission" date="2020-10" db="EMBL/GenBank/DDBJ databases">
        <authorList>
            <person name="Cooper E.A."/>
            <person name="Brenton Z.W."/>
            <person name="Flinn B.S."/>
            <person name="Jenkins J."/>
            <person name="Shu S."/>
            <person name="Flowers D."/>
            <person name="Luo F."/>
            <person name="Wang Y."/>
            <person name="Xia P."/>
            <person name="Barry K."/>
            <person name="Daum C."/>
            <person name="Lipzen A."/>
            <person name="Yoshinaga Y."/>
            <person name="Schmutz J."/>
            <person name="Saski C."/>
            <person name="Vermerris W."/>
            <person name="Kresovich S."/>
        </authorList>
    </citation>
    <scope>NUCLEOTIDE SEQUENCE</scope>
</reference>
<gene>
    <name evidence="13" type="ORF">BDA96_03G095600</name>
</gene>
<dbReference type="Gramene" id="EES02573">
    <property type="protein sequence ID" value="EES02573"/>
    <property type="gene ID" value="SORBI_3003G091200"/>
</dbReference>
<accession>A0A921ULP7</accession>
<dbReference type="Gene3D" id="3.30.40.10">
    <property type="entry name" value="Zinc/RING finger domain, C3HC4 (zinc finger)"/>
    <property type="match status" value="2"/>
</dbReference>
<comment type="similarity">
    <text evidence="3">Belongs to the SINA (Seven in absentia) family.</text>
</comment>
<comment type="catalytic activity">
    <reaction evidence="1">
        <text>S-ubiquitinyl-[E2 ubiquitin-conjugating enzyme]-L-cysteine + [acceptor protein]-L-lysine = [E2 ubiquitin-conjugating enzyme]-L-cysteine + N(6)-ubiquitinyl-[acceptor protein]-L-lysine.</text>
        <dbReference type="EC" id="2.3.2.27"/>
    </reaction>
</comment>
<keyword evidence="8" id="KW-0833">Ubl conjugation pathway</keyword>
<dbReference type="EC" id="2.3.2.27" evidence="4"/>
<reference evidence="13" key="1">
    <citation type="journal article" date="2019" name="BMC Genomics">
        <title>A new reference genome for Sorghum bicolor reveals high levels of sequence similarity between sweet and grain genotypes: implications for the genetics of sugar metabolism.</title>
        <authorList>
            <person name="Cooper E.A."/>
            <person name="Brenton Z.W."/>
            <person name="Flinn B.S."/>
            <person name="Jenkins J."/>
            <person name="Shu S."/>
            <person name="Flowers D."/>
            <person name="Luo F."/>
            <person name="Wang Y."/>
            <person name="Xia P."/>
            <person name="Barry K."/>
            <person name="Daum C."/>
            <person name="Lipzen A."/>
            <person name="Yoshinaga Y."/>
            <person name="Schmutz J."/>
            <person name="Saski C."/>
            <person name="Vermerris W."/>
            <person name="Kresovich S."/>
        </authorList>
    </citation>
    <scope>NUCLEOTIDE SEQUENCE</scope>
</reference>
<feature type="domain" description="SIAH-type" evidence="12">
    <location>
        <begin position="79"/>
        <end position="136"/>
    </location>
</feature>
<comment type="pathway">
    <text evidence="2">Protein modification; protein ubiquitination.</text>
</comment>
<dbReference type="EMBL" id="CM027682">
    <property type="protein sequence ID" value="KAG0536817.1"/>
    <property type="molecule type" value="Genomic_DNA"/>
</dbReference>
<dbReference type="Pfam" id="PF21362">
    <property type="entry name" value="Sina_RING"/>
    <property type="match status" value="1"/>
</dbReference>
<dbReference type="AlphaFoldDB" id="A0A921ULP7"/>
<dbReference type="InterPro" id="IPR049548">
    <property type="entry name" value="Sina-like_RING"/>
</dbReference>
<keyword evidence="6" id="KW-0479">Metal-binding</keyword>
<dbReference type="GO" id="GO:0008270">
    <property type="term" value="F:zinc ion binding"/>
    <property type="evidence" value="ECO:0007669"/>
    <property type="project" value="UniProtKB-KW"/>
</dbReference>
<dbReference type="PROSITE" id="PS51081">
    <property type="entry name" value="ZF_SIAH"/>
    <property type="match status" value="1"/>
</dbReference>
<proteinExistence type="inferred from homology"/>
<comment type="caution">
    <text evidence="13">The sequence shown here is derived from an EMBL/GenBank/DDBJ whole genome shotgun (WGS) entry which is preliminary data.</text>
</comment>
<dbReference type="InterPro" id="IPR013083">
    <property type="entry name" value="Znf_RING/FYVE/PHD"/>
</dbReference>
<dbReference type="InterPro" id="IPR013010">
    <property type="entry name" value="Znf_SIAH"/>
</dbReference>
<dbReference type="OrthoDB" id="680811at2759"/>
<keyword evidence="7 10" id="KW-0863">Zinc-finger</keyword>
<evidence type="ECO:0000259" key="11">
    <source>
        <dbReference type="PROSITE" id="PS50089"/>
    </source>
</evidence>
<evidence type="ECO:0000256" key="4">
    <source>
        <dbReference type="ARBA" id="ARBA00012483"/>
    </source>
</evidence>
<dbReference type="SUPFAM" id="SSF57850">
    <property type="entry name" value="RING/U-box"/>
    <property type="match status" value="1"/>
</dbReference>
<evidence type="ECO:0000256" key="9">
    <source>
        <dbReference type="ARBA" id="ARBA00022833"/>
    </source>
</evidence>
<dbReference type="InterPro" id="IPR001841">
    <property type="entry name" value="Znf_RING"/>
</dbReference>
<dbReference type="PANTHER" id="PTHR10315:SF71">
    <property type="entry name" value="RING-TYPE E3 UBIQUITIN TRANSFERASE"/>
    <property type="match status" value="1"/>
</dbReference>
<evidence type="ECO:0000313" key="13">
    <source>
        <dbReference type="EMBL" id="KAG0536817.1"/>
    </source>
</evidence>
<evidence type="ECO:0000313" key="14">
    <source>
        <dbReference type="Proteomes" id="UP000807115"/>
    </source>
</evidence>
<keyword evidence="9" id="KW-0862">Zinc</keyword>
<protein>
    <recommendedName>
        <fullName evidence="4">RING-type E3 ubiquitin transferase</fullName>
        <ecNumber evidence="4">2.3.2.27</ecNumber>
    </recommendedName>
</protein>
<dbReference type="PROSITE" id="PS50089">
    <property type="entry name" value="ZF_RING_2"/>
    <property type="match status" value="1"/>
</dbReference>
<sequence length="349" mass="38899">MVKSKEKDRPARKSMEELDAFECPICLSLFQGPIFQCKNGHVVCDACRVHIHGTCPSCREPVVGDIRCRGLENAMASLALALPCSFRSHGCTELLMHTERRHHEAFLCQHAPSKCPFQGCPYSGLLLYDHIHDAHSCLDYEVRFGRSAWRGSLHRSRPFKVLLDPVDRRVFLLLNGGDIRSGRSLSVVCLGPRPAANQLLEYKLKVCGAGKPGSLSLSASGSVPCMRSWAGQYPTDEFLFVPDAYWTFFNSINANVHVQSSTVNNALESKACSNMCSSSPLVTRMAGRTSCHGRFPSYILGFRVRFAAFHLSIVSIVIARLLRNWCLLKLWLVPGHVQATYPAIYKLTR</sequence>
<evidence type="ECO:0000256" key="3">
    <source>
        <dbReference type="ARBA" id="ARBA00009119"/>
    </source>
</evidence>
<dbReference type="PANTHER" id="PTHR10315">
    <property type="entry name" value="E3 UBIQUITIN PROTEIN LIGASE SIAH"/>
    <property type="match status" value="1"/>
</dbReference>
<evidence type="ECO:0000256" key="2">
    <source>
        <dbReference type="ARBA" id="ARBA00004906"/>
    </source>
</evidence>
<keyword evidence="5" id="KW-0808">Transferase</keyword>
<evidence type="ECO:0000256" key="5">
    <source>
        <dbReference type="ARBA" id="ARBA00022679"/>
    </source>
</evidence>
<dbReference type="GO" id="GO:0061630">
    <property type="term" value="F:ubiquitin protein ligase activity"/>
    <property type="evidence" value="ECO:0007669"/>
    <property type="project" value="UniProtKB-EC"/>
</dbReference>
<evidence type="ECO:0000256" key="6">
    <source>
        <dbReference type="ARBA" id="ARBA00022723"/>
    </source>
</evidence>
<evidence type="ECO:0000256" key="10">
    <source>
        <dbReference type="PROSITE-ProRule" id="PRU00455"/>
    </source>
</evidence>
<feature type="domain" description="RING-type" evidence="11">
    <location>
        <begin position="23"/>
        <end position="59"/>
    </location>
</feature>
<evidence type="ECO:0000256" key="8">
    <source>
        <dbReference type="ARBA" id="ARBA00022786"/>
    </source>
</evidence>
<dbReference type="InterPro" id="IPR052088">
    <property type="entry name" value="E3_ubiquitin-ligase_SINA"/>
</dbReference>
<dbReference type="CDD" id="cd16571">
    <property type="entry name" value="RING-HC_SIAHs"/>
    <property type="match status" value="1"/>
</dbReference>
<evidence type="ECO:0000256" key="7">
    <source>
        <dbReference type="ARBA" id="ARBA00022771"/>
    </source>
</evidence>